<dbReference type="UniPathway" id="UPA00219"/>
<gene>
    <name evidence="12" type="ORF">EV667_4385</name>
</gene>
<dbReference type="InterPro" id="IPR050979">
    <property type="entry name" value="LD-transpeptidase"/>
</dbReference>
<dbReference type="GO" id="GO:0071972">
    <property type="term" value="F:peptidoglycan L,D-transpeptidase activity"/>
    <property type="evidence" value="ECO:0007669"/>
    <property type="project" value="TreeGrafter"/>
</dbReference>
<dbReference type="FunFam" id="2.40.440.10:FF:000002">
    <property type="entry name" value="L,D-transpeptidase ErfK/SrfK"/>
    <property type="match status" value="1"/>
</dbReference>
<evidence type="ECO:0000256" key="7">
    <source>
        <dbReference type="ARBA" id="ARBA00022984"/>
    </source>
</evidence>
<keyword evidence="13" id="KW-1185">Reference proteome</keyword>
<feature type="signal peptide" evidence="10">
    <location>
        <begin position="1"/>
        <end position="24"/>
    </location>
</feature>
<feature type="chain" id="PRO_5020418099" evidence="10">
    <location>
        <begin position="25"/>
        <end position="170"/>
    </location>
</feature>
<dbReference type="Gene3D" id="2.40.440.10">
    <property type="entry name" value="L,D-transpeptidase catalytic domain-like"/>
    <property type="match status" value="1"/>
</dbReference>
<dbReference type="PANTHER" id="PTHR30582">
    <property type="entry name" value="L,D-TRANSPEPTIDASE"/>
    <property type="match status" value="1"/>
</dbReference>
<keyword evidence="3" id="KW-0328">Glycosyltransferase</keyword>
<dbReference type="PROSITE" id="PS52029">
    <property type="entry name" value="LD_TPASE"/>
    <property type="match status" value="1"/>
</dbReference>
<feature type="active site" description="Nucleophile" evidence="9">
    <location>
        <position position="145"/>
    </location>
</feature>
<comment type="similarity">
    <text evidence="2">Belongs to the YkuD family.</text>
</comment>
<evidence type="ECO:0000313" key="12">
    <source>
        <dbReference type="EMBL" id="TCK16777.1"/>
    </source>
</evidence>
<organism evidence="12 13">
    <name type="scientific">Ancylobacter aquaticus</name>
    <dbReference type="NCBI Taxonomy" id="100"/>
    <lineage>
        <taxon>Bacteria</taxon>
        <taxon>Pseudomonadati</taxon>
        <taxon>Pseudomonadota</taxon>
        <taxon>Alphaproteobacteria</taxon>
        <taxon>Hyphomicrobiales</taxon>
        <taxon>Xanthobacteraceae</taxon>
        <taxon>Ancylobacter</taxon>
    </lineage>
</organism>
<evidence type="ECO:0000256" key="6">
    <source>
        <dbReference type="ARBA" id="ARBA00022960"/>
    </source>
</evidence>
<keyword evidence="10" id="KW-0732">Signal</keyword>
<dbReference type="SUPFAM" id="SSF141523">
    <property type="entry name" value="L,D-transpeptidase catalytic domain-like"/>
    <property type="match status" value="1"/>
</dbReference>
<dbReference type="AlphaFoldDB" id="A0A4R1H506"/>
<dbReference type="CDD" id="cd16913">
    <property type="entry name" value="YkuD_like"/>
    <property type="match status" value="1"/>
</dbReference>
<evidence type="ECO:0000259" key="11">
    <source>
        <dbReference type="PROSITE" id="PS52029"/>
    </source>
</evidence>
<keyword evidence="8 9" id="KW-0961">Cell wall biogenesis/degradation</keyword>
<dbReference type="GO" id="GO:0008360">
    <property type="term" value="P:regulation of cell shape"/>
    <property type="evidence" value="ECO:0007669"/>
    <property type="project" value="UniProtKB-UniRule"/>
</dbReference>
<dbReference type="GO" id="GO:0005576">
    <property type="term" value="C:extracellular region"/>
    <property type="evidence" value="ECO:0007669"/>
    <property type="project" value="TreeGrafter"/>
</dbReference>
<protein>
    <submittedName>
        <fullName evidence="12">L,D-transpeptidase-like protein</fullName>
    </submittedName>
</protein>
<dbReference type="RefSeq" id="WP_131837407.1">
    <property type="nucleotide sequence ID" value="NZ_SMFY01000006.1"/>
</dbReference>
<keyword evidence="6 9" id="KW-0133">Cell shape</keyword>
<evidence type="ECO:0000256" key="10">
    <source>
        <dbReference type="SAM" id="SignalP"/>
    </source>
</evidence>
<sequence length="170" mass="18705">MRRRFLLPLIAVAALALPASVSQARETVRFEKPGYRPGTIVVSTAERKLYLVVGEGQAIRYPVAVGRRGKQWQGQTRIERKYVEPAWSPPEEIKRDNPKLPAVIAGGTPENPMGARAMTLSGGGQYAIHGTNKPKSIGTFASYGCVRMLNEDIIDLYERVRVGTTVVMLP</sequence>
<accession>A0A4R1H506</accession>
<feature type="active site" description="Proton donor/acceptor" evidence="9">
    <location>
        <position position="129"/>
    </location>
</feature>
<evidence type="ECO:0000256" key="1">
    <source>
        <dbReference type="ARBA" id="ARBA00004752"/>
    </source>
</evidence>
<feature type="domain" description="L,D-TPase catalytic" evidence="11">
    <location>
        <begin position="38"/>
        <end position="169"/>
    </location>
</feature>
<keyword evidence="7 9" id="KW-0573">Peptidoglycan synthesis</keyword>
<dbReference type="GO" id="GO:0018104">
    <property type="term" value="P:peptidoglycan-protein cross-linking"/>
    <property type="evidence" value="ECO:0007669"/>
    <property type="project" value="TreeGrafter"/>
</dbReference>
<evidence type="ECO:0000256" key="2">
    <source>
        <dbReference type="ARBA" id="ARBA00005992"/>
    </source>
</evidence>
<dbReference type="Proteomes" id="UP000295030">
    <property type="component" value="Unassembled WGS sequence"/>
</dbReference>
<evidence type="ECO:0000256" key="4">
    <source>
        <dbReference type="ARBA" id="ARBA00022679"/>
    </source>
</evidence>
<comment type="pathway">
    <text evidence="1 9">Cell wall biogenesis; peptidoglycan biosynthesis.</text>
</comment>
<reference evidence="12 13" key="1">
    <citation type="submission" date="2019-03" db="EMBL/GenBank/DDBJ databases">
        <title>Genomic Encyclopedia of Type Strains, Phase IV (KMG-IV): sequencing the most valuable type-strain genomes for metagenomic binning, comparative biology and taxonomic classification.</title>
        <authorList>
            <person name="Goeker M."/>
        </authorList>
    </citation>
    <scope>NUCLEOTIDE SEQUENCE [LARGE SCALE GENOMIC DNA]</scope>
    <source>
        <strain evidence="12 13">DSM 101</strain>
    </source>
</reference>
<dbReference type="InterPro" id="IPR005490">
    <property type="entry name" value="LD_TPept_cat_dom"/>
</dbReference>
<comment type="caution">
    <text evidence="12">The sequence shown here is derived from an EMBL/GenBank/DDBJ whole genome shotgun (WGS) entry which is preliminary data.</text>
</comment>
<name>A0A4R1H506_ANCAQ</name>
<dbReference type="InterPro" id="IPR038063">
    <property type="entry name" value="Transpep_catalytic_dom"/>
</dbReference>
<keyword evidence="5" id="KW-0378">Hydrolase</keyword>
<keyword evidence="4" id="KW-0808">Transferase</keyword>
<proteinExistence type="inferred from homology"/>
<dbReference type="PANTHER" id="PTHR30582:SF24">
    <property type="entry name" value="L,D-TRANSPEPTIDASE ERFK_SRFK-RELATED"/>
    <property type="match status" value="1"/>
</dbReference>
<evidence type="ECO:0000256" key="3">
    <source>
        <dbReference type="ARBA" id="ARBA00022676"/>
    </source>
</evidence>
<evidence type="ECO:0000313" key="13">
    <source>
        <dbReference type="Proteomes" id="UP000295030"/>
    </source>
</evidence>
<dbReference type="OrthoDB" id="9813664at2"/>
<evidence type="ECO:0000256" key="9">
    <source>
        <dbReference type="PROSITE-ProRule" id="PRU01373"/>
    </source>
</evidence>
<dbReference type="Pfam" id="PF03734">
    <property type="entry name" value="YkuD"/>
    <property type="match status" value="1"/>
</dbReference>
<dbReference type="GO" id="GO:0071555">
    <property type="term" value="P:cell wall organization"/>
    <property type="evidence" value="ECO:0007669"/>
    <property type="project" value="UniProtKB-UniRule"/>
</dbReference>
<dbReference type="EMBL" id="SMFY01000006">
    <property type="protein sequence ID" value="TCK16777.1"/>
    <property type="molecule type" value="Genomic_DNA"/>
</dbReference>
<evidence type="ECO:0000256" key="8">
    <source>
        <dbReference type="ARBA" id="ARBA00023316"/>
    </source>
</evidence>
<dbReference type="GO" id="GO:0016757">
    <property type="term" value="F:glycosyltransferase activity"/>
    <property type="evidence" value="ECO:0007669"/>
    <property type="project" value="UniProtKB-KW"/>
</dbReference>
<evidence type="ECO:0000256" key="5">
    <source>
        <dbReference type="ARBA" id="ARBA00022801"/>
    </source>
</evidence>